<feature type="compositionally biased region" description="Low complexity" evidence="1">
    <location>
        <begin position="321"/>
        <end position="336"/>
    </location>
</feature>
<gene>
    <name evidence="4" type="ORF">WJX84_006166</name>
</gene>
<accession>A0AAW1RTK0</accession>
<protein>
    <submittedName>
        <fullName evidence="4">Uncharacterized protein</fullName>
    </submittedName>
</protein>
<dbReference type="AlphaFoldDB" id="A0AAW1RTK0"/>
<feature type="region of interest" description="Disordered" evidence="1">
    <location>
        <begin position="174"/>
        <end position="217"/>
    </location>
</feature>
<evidence type="ECO:0000313" key="5">
    <source>
        <dbReference type="Proteomes" id="UP001485043"/>
    </source>
</evidence>
<feature type="transmembrane region" description="Helical" evidence="2">
    <location>
        <begin position="680"/>
        <end position="704"/>
    </location>
</feature>
<keyword evidence="5" id="KW-1185">Reference proteome</keyword>
<keyword evidence="3" id="KW-0732">Signal</keyword>
<name>A0AAW1RTK0_9CHLO</name>
<reference evidence="4 5" key="1">
    <citation type="journal article" date="2024" name="Nat. Commun.">
        <title>Phylogenomics reveals the evolutionary origins of lichenization in chlorophyte algae.</title>
        <authorList>
            <person name="Puginier C."/>
            <person name="Libourel C."/>
            <person name="Otte J."/>
            <person name="Skaloud P."/>
            <person name="Haon M."/>
            <person name="Grisel S."/>
            <person name="Petersen M."/>
            <person name="Berrin J.G."/>
            <person name="Delaux P.M."/>
            <person name="Dal Grande F."/>
            <person name="Keller J."/>
        </authorList>
    </citation>
    <scope>NUCLEOTIDE SEQUENCE [LARGE SCALE GENOMIC DNA]</scope>
    <source>
        <strain evidence="4 5">SAG 2523</strain>
    </source>
</reference>
<dbReference type="Proteomes" id="UP001485043">
    <property type="component" value="Unassembled WGS sequence"/>
</dbReference>
<feature type="region of interest" description="Disordered" evidence="1">
    <location>
        <begin position="293"/>
        <end position="385"/>
    </location>
</feature>
<feature type="compositionally biased region" description="Pro residues" evidence="1">
    <location>
        <begin position="174"/>
        <end position="188"/>
    </location>
</feature>
<comment type="caution">
    <text evidence="4">The sequence shown here is derived from an EMBL/GenBank/DDBJ whole genome shotgun (WGS) entry which is preliminary data.</text>
</comment>
<feature type="compositionally biased region" description="Low complexity" evidence="1">
    <location>
        <begin position="348"/>
        <end position="373"/>
    </location>
</feature>
<evidence type="ECO:0000256" key="3">
    <source>
        <dbReference type="SAM" id="SignalP"/>
    </source>
</evidence>
<feature type="chain" id="PRO_5043912331" evidence="3">
    <location>
        <begin position="26"/>
        <end position="744"/>
    </location>
</feature>
<sequence length="744" mass="76599">MQYSRFREAAVALLVLVGSQHSAGAIRQKAQTLFGLQTPTTPEVLQETSNKDQALFGRPDTIDDIDSAETVMGMTRSGMSFAMEKLASQDMPQSFSDCAGSSHPICQHMAISRRRLQQENLGVLGDPAASSEYEAEPRLPRAPVSFQTDASTLPFVNVHSRSLKAATLLNMPAPAPAPTAPAPAPTVPAPASGPQNASTPAPAPGRAQSPPPSIPDADARLAATQQARTTLAQMLEQAQSSLAQSLHYASVGTGPQHAVINNVPAMWAKLLAANITGTAFPVALLTALVPSSTLPQSPGAAPSPMRRHLLQNPDETDDSDSATSAGSSSDSEADPGYYDLTGADGLETSDASADSAAASTAPSPTSSALSPTGSPSPAPPSPGLTTVLAQPAVNFTSTFYATCAGSAACSETSGLDLSAVWIDNTTLLNTAMGGDQVSGGVLQPLVVSGLLSIGLIGAAGSPLDAIPLSSMYAQLPLATGYNASDALYCVQDGGLAEALITQVSSSGMMTGAIVSCPATGPGAYYLSQHMQATASQGTAPSQGSSQGGTRAPAVFSKRREIPRVSFTTNLAAWTVQSFGVAEQQQFAETVAEFLPMTNLIVTIVNVHPGSVVFNTYVDMADGNQTAANVLANALQVSPDSVIPAAIWNASSFSSIEMMQQANPYYSSTAPSGKRETISGAGVALIVVGTLLVAALMGAGAWYGWKWQAKKIGKTNGPYQQYAGGDPFADARDGPGTMYNDERPF</sequence>
<keyword evidence="2" id="KW-0472">Membrane</keyword>
<evidence type="ECO:0000256" key="1">
    <source>
        <dbReference type="SAM" id="MobiDB-lite"/>
    </source>
</evidence>
<feature type="region of interest" description="Disordered" evidence="1">
    <location>
        <begin position="724"/>
        <end position="744"/>
    </location>
</feature>
<evidence type="ECO:0000313" key="4">
    <source>
        <dbReference type="EMBL" id="KAK9837040.1"/>
    </source>
</evidence>
<proteinExistence type="predicted"/>
<feature type="signal peptide" evidence="3">
    <location>
        <begin position="1"/>
        <end position="25"/>
    </location>
</feature>
<keyword evidence="2" id="KW-1133">Transmembrane helix</keyword>
<organism evidence="4 5">
    <name type="scientific">Apatococcus fuscideae</name>
    <dbReference type="NCBI Taxonomy" id="2026836"/>
    <lineage>
        <taxon>Eukaryota</taxon>
        <taxon>Viridiplantae</taxon>
        <taxon>Chlorophyta</taxon>
        <taxon>core chlorophytes</taxon>
        <taxon>Trebouxiophyceae</taxon>
        <taxon>Chlorellales</taxon>
        <taxon>Chlorellaceae</taxon>
        <taxon>Apatococcus</taxon>
    </lineage>
</organism>
<keyword evidence="2" id="KW-0812">Transmembrane</keyword>
<dbReference type="EMBL" id="JALJOV010001993">
    <property type="protein sequence ID" value="KAK9837040.1"/>
    <property type="molecule type" value="Genomic_DNA"/>
</dbReference>
<evidence type="ECO:0000256" key="2">
    <source>
        <dbReference type="SAM" id="Phobius"/>
    </source>
</evidence>